<feature type="region of interest" description="Disordered" evidence="1">
    <location>
        <begin position="115"/>
        <end position="159"/>
    </location>
</feature>
<keyword evidence="3" id="KW-1185">Reference proteome</keyword>
<evidence type="ECO:0000313" key="2">
    <source>
        <dbReference type="EMBL" id="KAF5832582.1"/>
    </source>
</evidence>
<sequence length="335" mass="36516">MTSTQNSNSNAVQAALTYYDTRKQWMDAEQYSKVSNVRRDPRKNSTTAFHLKGRGGELDHTGRPLGDQRTFFLGPGPLIVGGQMRYSYPEKSTGKVKLDQSLDPREILNTYGRGMLSKEGQGDTLETAASSGRFKSRPSTAPTGRRSWSSEGGSLRPRAADVPKAIWNDGRGVHVLEGVSPIMSPTGRPGDLQTSWTPPRVQHKHLEQTNGANLGQVEMPGGSGTKVIGSKTRYIPLTADPPPPRDVQTASAELLGRQSLANSVRSYALAHKPMGYKEYEARARGMEGLNAWDATGGPTTSSMRLGRPSMLLGPSQHFTERLSLRSRPATTRPGW</sequence>
<name>A0ABQ7GD98_DUNSA</name>
<gene>
    <name evidence="2" type="ORF">DUNSADRAFT_11482</name>
</gene>
<organism evidence="2 3">
    <name type="scientific">Dunaliella salina</name>
    <name type="common">Green alga</name>
    <name type="synonym">Protococcus salinus</name>
    <dbReference type="NCBI Taxonomy" id="3046"/>
    <lineage>
        <taxon>Eukaryota</taxon>
        <taxon>Viridiplantae</taxon>
        <taxon>Chlorophyta</taxon>
        <taxon>core chlorophytes</taxon>
        <taxon>Chlorophyceae</taxon>
        <taxon>CS clade</taxon>
        <taxon>Chlamydomonadales</taxon>
        <taxon>Dunaliellaceae</taxon>
        <taxon>Dunaliella</taxon>
    </lineage>
</organism>
<protein>
    <recommendedName>
        <fullName evidence="4">Flagellar associated protein</fullName>
    </recommendedName>
</protein>
<dbReference type="Proteomes" id="UP000815325">
    <property type="component" value="Unassembled WGS sequence"/>
</dbReference>
<proteinExistence type="predicted"/>
<accession>A0ABQ7GD98</accession>
<feature type="compositionally biased region" description="Polar residues" evidence="1">
    <location>
        <begin position="137"/>
        <end position="152"/>
    </location>
</feature>
<dbReference type="EMBL" id="MU069863">
    <property type="protein sequence ID" value="KAF5832582.1"/>
    <property type="molecule type" value="Genomic_DNA"/>
</dbReference>
<evidence type="ECO:0000256" key="1">
    <source>
        <dbReference type="SAM" id="MobiDB-lite"/>
    </source>
</evidence>
<comment type="caution">
    <text evidence="2">The sequence shown here is derived from an EMBL/GenBank/DDBJ whole genome shotgun (WGS) entry which is preliminary data.</text>
</comment>
<evidence type="ECO:0000313" key="3">
    <source>
        <dbReference type="Proteomes" id="UP000815325"/>
    </source>
</evidence>
<evidence type="ECO:0008006" key="4">
    <source>
        <dbReference type="Google" id="ProtNLM"/>
    </source>
</evidence>
<reference evidence="2" key="1">
    <citation type="submission" date="2017-08" db="EMBL/GenBank/DDBJ databases">
        <authorList>
            <person name="Polle J.E."/>
            <person name="Barry K."/>
            <person name="Cushman J."/>
            <person name="Schmutz J."/>
            <person name="Tran D."/>
            <person name="Hathwaick L.T."/>
            <person name="Yim W.C."/>
            <person name="Jenkins J."/>
            <person name="Mckie-Krisberg Z.M."/>
            <person name="Prochnik S."/>
            <person name="Lindquist E."/>
            <person name="Dockter R.B."/>
            <person name="Adam C."/>
            <person name="Molina H."/>
            <person name="Bunkerborg J."/>
            <person name="Jin E."/>
            <person name="Buchheim M."/>
            <person name="Magnuson J."/>
        </authorList>
    </citation>
    <scope>NUCLEOTIDE SEQUENCE</scope>
    <source>
        <strain evidence="2">CCAP 19/18</strain>
    </source>
</reference>